<dbReference type="SUPFAM" id="SSF48452">
    <property type="entry name" value="TPR-like"/>
    <property type="match status" value="1"/>
</dbReference>
<feature type="compositionally biased region" description="Low complexity" evidence="4">
    <location>
        <begin position="266"/>
        <end position="277"/>
    </location>
</feature>
<feature type="repeat" description="TPR" evidence="3">
    <location>
        <begin position="220"/>
        <end position="253"/>
    </location>
</feature>
<feature type="region of interest" description="Disordered" evidence="4">
    <location>
        <begin position="250"/>
        <end position="302"/>
    </location>
</feature>
<dbReference type="PANTHER" id="PTHR45188">
    <property type="entry name" value="DNAJ PROTEIN P58IPK HOMOLOG"/>
    <property type="match status" value="1"/>
</dbReference>
<evidence type="ECO:0000313" key="6">
    <source>
        <dbReference type="EMBL" id="KEI66470.1"/>
    </source>
</evidence>
<dbReference type="SMART" id="SM00271">
    <property type="entry name" value="DnaJ"/>
    <property type="match status" value="1"/>
</dbReference>
<dbReference type="InterPro" id="IPR011990">
    <property type="entry name" value="TPR-like_helical_dom_sf"/>
</dbReference>
<proteinExistence type="predicted"/>
<evidence type="ECO:0000313" key="7">
    <source>
        <dbReference type="Proteomes" id="UP000027395"/>
    </source>
</evidence>
<dbReference type="PROSITE" id="PS50076">
    <property type="entry name" value="DNAJ_2"/>
    <property type="match status" value="1"/>
</dbReference>
<dbReference type="HOGENOM" id="CLU_923530_0_0_3"/>
<evidence type="ECO:0000256" key="4">
    <source>
        <dbReference type="SAM" id="MobiDB-lite"/>
    </source>
</evidence>
<feature type="domain" description="J" evidence="5">
    <location>
        <begin position="15"/>
        <end position="86"/>
    </location>
</feature>
<dbReference type="InterPro" id="IPR036869">
    <property type="entry name" value="J_dom_sf"/>
</dbReference>
<evidence type="ECO:0000259" key="5">
    <source>
        <dbReference type="PROSITE" id="PS50076"/>
    </source>
</evidence>
<dbReference type="Proteomes" id="UP000027395">
    <property type="component" value="Chromosome"/>
</dbReference>
<evidence type="ECO:0000256" key="3">
    <source>
        <dbReference type="PROSITE-ProRule" id="PRU00339"/>
    </source>
</evidence>
<dbReference type="STRING" id="388467.A19Y_1418"/>
<dbReference type="PATRIC" id="fig|388467.6.peg.1359"/>
<dbReference type="CDD" id="cd06257">
    <property type="entry name" value="DnaJ"/>
    <property type="match status" value="1"/>
</dbReference>
<dbReference type="SMART" id="SM00028">
    <property type="entry name" value="TPR"/>
    <property type="match status" value="2"/>
</dbReference>
<evidence type="ECO:0000256" key="1">
    <source>
        <dbReference type="ARBA" id="ARBA00022737"/>
    </source>
</evidence>
<sequence length="302" mass="33823">MFEIKQGLFQFEFMDNHGILGVSLEAEFDDIRKRYMQIARRLHPDTCPFENPQDRDLAKQLLAKLVSPAYNQFSKEAERKEYTLLLKTIGDRIVKEQHHLKPQTEAGQKLLQASDYQNAYESAIKALAKHQYESPEKVLDITGQISDLNLVYLLRKNQKSAASPSPKVPETTPTQHSAIPKKDSFVEQACHRAEQLMASQNYTQAASELKDAIKREPDNSHCHGLLGLVYLKQNQPKLATPHINRALQLDPKQPQALEAKKELEKSTTSAGTKSKTGQQTAKKSDKSSGGGLFGGLFGGKKK</sequence>
<dbReference type="PROSITE" id="PS50005">
    <property type="entry name" value="TPR"/>
    <property type="match status" value="1"/>
</dbReference>
<dbReference type="EMBL" id="CM002803">
    <property type="protein sequence ID" value="KEI66470.1"/>
    <property type="molecule type" value="Genomic_DNA"/>
</dbReference>
<dbReference type="SUPFAM" id="SSF46565">
    <property type="entry name" value="Chaperone J-domain"/>
    <property type="match status" value="1"/>
</dbReference>
<dbReference type="eggNOG" id="COG3063">
    <property type="taxonomic scope" value="Bacteria"/>
</dbReference>
<dbReference type="InterPro" id="IPR001623">
    <property type="entry name" value="DnaJ_domain"/>
</dbReference>
<gene>
    <name evidence="6" type="ORF">A19Y_1418</name>
</gene>
<feature type="compositionally biased region" description="Gly residues" evidence="4">
    <location>
        <begin position="288"/>
        <end position="302"/>
    </location>
</feature>
<dbReference type="RefSeq" id="WP_027255076.1">
    <property type="nucleotide sequence ID" value="NZ_CM002803.1"/>
</dbReference>
<dbReference type="GeneID" id="77287641"/>
<keyword evidence="2 3" id="KW-0802">TPR repeat</keyword>
<dbReference type="InterPro" id="IPR019734">
    <property type="entry name" value="TPR_rpt"/>
</dbReference>
<dbReference type="Gene3D" id="1.25.40.10">
    <property type="entry name" value="Tetratricopeptide repeat domain"/>
    <property type="match status" value="1"/>
</dbReference>
<accession>A0A073CR23</accession>
<dbReference type="eggNOG" id="COG2214">
    <property type="taxonomic scope" value="Bacteria"/>
</dbReference>
<keyword evidence="7" id="KW-1185">Reference proteome</keyword>
<reference evidence="6 7" key="1">
    <citation type="journal article" date="2014" name="Appl. Environ. Microbiol.">
        <title>Elucidation of insertion elements encoded on plasmids and in vitro construction of shuttle vectors from the toxic cyanobacterium Planktothrix.</title>
        <authorList>
            <person name="Christiansen G."/>
            <person name="Goesmann A."/>
            <person name="Kurmayer R."/>
        </authorList>
    </citation>
    <scope>NUCLEOTIDE SEQUENCE [LARGE SCALE GENOMIC DNA]</scope>
    <source>
        <strain evidence="6 7">NIVA-CYA 126/8</strain>
    </source>
</reference>
<evidence type="ECO:0000256" key="2">
    <source>
        <dbReference type="ARBA" id="ARBA00022803"/>
    </source>
</evidence>
<keyword evidence="1" id="KW-0677">Repeat</keyword>
<protein>
    <recommendedName>
        <fullName evidence="5">J domain-containing protein</fullName>
    </recommendedName>
</protein>
<dbReference type="PANTHER" id="PTHR45188:SF2">
    <property type="entry name" value="DNAJ HOMOLOG SUBFAMILY C MEMBER 7"/>
    <property type="match status" value="1"/>
</dbReference>
<dbReference type="Pfam" id="PF14559">
    <property type="entry name" value="TPR_19"/>
    <property type="match status" value="1"/>
</dbReference>
<dbReference type="Pfam" id="PF00226">
    <property type="entry name" value="DnaJ"/>
    <property type="match status" value="1"/>
</dbReference>
<dbReference type="AlphaFoldDB" id="A0A073CR23"/>
<organism evidence="6 7">
    <name type="scientific">Planktothrix agardhii (strain NIVA-CYA 126/8)</name>
    <dbReference type="NCBI Taxonomy" id="388467"/>
    <lineage>
        <taxon>Bacteria</taxon>
        <taxon>Bacillati</taxon>
        <taxon>Cyanobacteriota</taxon>
        <taxon>Cyanophyceae</taxon>
        <taxon>Oscillatoriophycideae</taxon>
        <taxon>Oscillatoriales</taxon>
        <taxon>Microcoleaceae</taxon>
        <taxon>Planktothrix</taxon>
    </lineage>
</organism>
<dbReference type="Gene3D" id="1.10.287.110">
    <property type="entry name" value="DnaJ domain"/>
    <property type="match status" value="1"/>
</dbReference>
<name>A0A073CR23_PLAA1</name>